<feature type="domain" description="PIN like" evidence="1">
    <location>
        <begin position="24"/>
        <end position="250"/>
    </location>
</feature>
<protein>
    <recommendedName>
        <fullName evidence="1">PIN like domain-containing protein</fullName>
    </recommendedName>
</protein>
<gene>
    <name evidence="2" type="ordered locus">BBR47_35510</name>
</gene>
<organism evidence="2 3">
    <name type="scientific">Brevibacillus brevis (strain 47 / JCM 6285 / NBRC 100599)</name>
    <dbReference type="NCBI Taxonomy" id="358681"/>
    <lineage>
        <taxon>Bacteria</taxon>
        <taxon>Bacillati</taxon>
        <taxon>Bacillota</taxon>
        <taxon>Bacilli</taxon>
        <taxon>Bacillales</taxon>
        <taxon>Paenibacillaceae</taxon>
        <taxon>Brevibacillus</taxon>
    </lineage>
</organism>
<dbReference type="Proteomes" id="UP000001877">
    <property type="component" value="Chromosome"/>
</dbReference>
<dbReference type="InterPro" id="IPR041578">
    <property type="entry name" value="PIN_8"/>
</dbReference>
<dbReference type="HOGENOM" id="CLU_045114_1_0_9"/>
<name>C0ZFG9_BREBN</name>
<dbReference type="KEGG" id="bbe:BBR47_35510"/>
<reference evidence="2 3" key="1">
    <citation type="submission" date="2005-03" db="EMBL/GenBank/DDBJ databases">
        <title>Brevibacillus brevis strain 47, complete genome.</title>
        <authorList>
            <person name="Hosoyama A."/>
            <person name="Yamada R."/>
            <person name="Hongo Y."/>
            <person name="Terui Y."/>
            <person name="Ankai A."/>
            <person name="Masuyama W."/>
            <person name="Sekiguchi M."/>
            <person name="Takeda T."/>
            <person name="Asano K."/>
            <person name="Ohji S."/>
            <person name="Ichikawa N."/>
            <person name="Narita S."/>
            <person name="Aoki N."/>
            <person name="Miura H."/>
            <person name="Matsushita S."/>
            <person name="Sekigawa T."/>
            <person name="Yamagata H."/>
            <person name="Yoshikawa H."/>
            <person name="Udaka S."/>
            <person name="Tanikawa S."/>
            <person name="Fujita N."/>
        </authorList>
    </citation>
    <scope>NUCLEOTIDE SEQUENCE [LARGE SCALE GENOMIC DNA]</scope>
    <source>
        <strain evidence="3">47 / JCM 6285 / NBRC 100599</strain>
    </source>
</reference>
<evidence type="ECO:0000313" key="2">
    <source>
        <dbReference type="EMBL" id="BAH44528.1"/>
    </source>
</evidence>
<evidence type="ECO:0000313" key="3">
    <source>
        <dbReference type="Proteomes" id="UP000001877"/>
    </source>
</evidence>
<dbReference type="AlphaFoldDB" id="C0ZFG9"/>
<sequence>MRSRFSGFYRPTNEEFNQLWKECIFVFDTNVLLHVYRYPQQAREALMNIFKHVSDRTWIPHQIGLEYHFRLNEEISKQNRAYEDLQVSLRSKLGEIENKLNQYSRHTNLKVEVLVDKLKKGINEVSQDLVEQKETHPDLVELSNALLTLFEGKIGEAYDSEKLEEIYKDGEKRYDLKVPPGYEDAKKKKDHTKYHDGILYQDQYGDLVFWYQIIDKAKEINKPVILITDDNKIDWWQEHKGETIGPQPELIHEFKRKTNGLKFYMYNSEQFVKFANQYLEIDKSETNIEQVVEDIKKSKIIALEEDSVEKIRNKYSRSFKPREIKQTSLVEYSKEYGAVIKLKSKTFTNIALKDFKDNLSDVYPNQFIEVHKISERQEWIAILVVFSRPIKTSFAKIKKFFETHPVISLYDVIEFEIIDQERENTYNTLTREMEV</sequence>
<keyword evidence="3" id="KW-1185">Reference proteome</keyword>
<dbReference type="eggNOG" id="COG1196">
    <property type="taxonomic scope" value="Bacteria"/>
</dbReference>
<proteinExistence type="predicted"/>
<dbReference type="EMBL" id="AP008955">
    <property type="protein sequence ID" value="BAH44528.1"/>
    <property type="molecule type" value="Genomic_DNA"/>
</dbReference>
<dbReference type="Pfam" id="PF18476">
    <property type="entry name" value="PIN_8"/>
    <property type="match status" value="1"/>
</dbReference>
<dbReference type="STRING" id="358681.BBR47_35510"/>
<accession>C0ZFG9</accession>
<dbReference type="RefSeq" id="WP_015891825.1">
    <property type="nucleotide sequence ID" value="NC_012491.1"/>
</dbReference>
<evidence type="ECO:0000259" key="1">
    <source>
        <dbReference type="Pfam" id="PF18476"/>
    </source>
</evidence>